<evidence type="ECO:0000313" key="1">
    <source>
        <dbReference type="EMBL" id="MFC7324835.1"/>
    </source>
</evidence>
<protein>
    <submittedName>
        <fullName evidence="1">Uncharacterized protein</fullName>
    </submittedName>
</protein>
<gene>
    <name evidence="1" type="ORF">ACFQMF_09610</name>
</gene>
<organism evidence="1 2">
    <name type="scientific">Halorubrum rutilum</name>
    <dbReference type="NCBI Taxonomy" id="1364933"/>
    <lineage>
        <taxon>Archaea</taxon>
        <taxon>Methanobacteriati</taxon>
        <taxon>Methanobacteriota</taxon>
        <taxon>Stenosarchaea group</taxon>
        <taxon>Halobacteria</taxon>
        <taxon>Halobacteriales</taxon>
        <taxon>Haloferacaceae</taxon>
        <taxon>Halorubrum</taxon>
    </lineage>
</organism>
<comment type="caution">
    <text evidence="1">The sequence shown here is derived from an EMBL/GenBank/DDBJ whole genome shotgun (WGS) entry which is preliminary data.</text>
</comment>
<accession>A0ABD6ALR1</accession>
<dbReference type="Proteomes" id="UP001596545">
    <property type="component" value="Unassembled WGS sequence"/>
</dbReference>
<name>A0ABD6ALR1_9EURY</name>
<reference evidence="1 2" key="1">
    <citation type="journal article" date="2019" name="Int. J. Syst. Evol. Microbiol.">
        <title>The Global Catalogue of Microorganisms (GCM) 10K type strain sequencing project: providing services to taxonomists for standard genome sequencing and annotation.</title>
        <authorList>
            <consortium name="The Broad Institute Genomics Platform"/>
            <consortium name="The Broad Institute Genome Sequencing Center for Infectious Disease"/>
            <person name="Wu L."/>
            <person name="Ma J."/>
        </authorList>
    </citation>
    <scope>NUCLEOTIDE SEQUENCE [LARGE SCALE GENOMIC DNA]</scope>
    <source>
        <strain evidence="1 2">CGMCC 1.12554</strain>
    </source>
</reference>
<proteinExistence type="predicted"/>
<dbReference type="RefSeq" id="WP_256408878.1">
    <property type="nucleotide sequence ID" value="NZ_JANHDN010000003.1"/>
</dbReference>
<keyword evidence="2" id="KW-1185">Reference proteome</keyword>
<evidence type="ECO:0000313" key="2">
    <source>
        <dbReference type="Proteomes" id="UP001596545"/>
    </source>
</evidence>
<dbReference type="AlphaFoldDB" id="A0ABD6ALR1"/>
<sequence length="54" mass="6417">MAATIDPGAHDETTVEQFVPLFDGVVEMRRRDDETWGFRVQRPERNEWREIEVV</sequence>
<dbReference type="EMBL" id="JBHTBL010000008">
    <property type="protein sequence ID" value="MFC7324835.1"/>
    <property type="molecule type" value="Genomic_DNA"/>
</dbReference>